<dbReference type="Gene3D" id="1.10.760.10">
    <property type="entry name" value="Cytochrome c-like domain"/>
    <property type="match status" value="1"/>
</dbReference>
<evidence type="ECO:0000256" key="1">
    <source>
        <dbReference type="ARBA" id="ARBA00022448"/>
    </source>
</evidence>
<dbReference type="Pfam" id="PF13442">
    <property type="entry name" value="Cytochrome_CBB3"/>
    <property type="match status" value="1"/>
</dbReference>
<sequence length="190" mass="20602">MLSNRARLIVKTMVLTLLGAGLIGAVIGLVVLRCGFYNIAATQQHYPLIYTVFEEGLQYSVQNHARDIQVPAGLGAPEQLLRGAAVYKANCIQCHGGPGVAPLKQGMSMQPAPGPLVDADVNWETRELYWITRNGIKMSGMPAWEYHLSDNDIWAVVAFVSAMPDMTQEDFRRMTSVGGAPANSTQGEAP</sequence>
<dbReference type="GO" id="GO:0005506">
    <property type="term" value="F:iron ion binding"/>
    <property type="evidence" value="ECO:0007669"/>
    <property type="project" value="InterPro"/>
</dbReference>
<dbReference type="EMBL" id="CP029343">
    <property type="protein sequence ID" value="AWL05908.1"/>
    <property type="molecule type" value="Genomic_DNA"/>
</dbReference>
<dbReference type="OrthoDB" id="9765171at2"/>
<gene>
    <name evidence="9" type="ORF">DIR46_16725</name>
</gene>
<keyword evidence="7" id="KW-0812">Transmembrane</keyword>
<evidence type="ECO:0000256" key="5">
    <source>
        <dbReference type="ARBA" id="ARBA00023004"/>
    </source>
</evidence>
<keyword evidence="1" id="KW-0813">Transport</keyword>
<dbReference type="InterPro" id="IPR008168">
    <property type="entry name" value="Cyt_C_IC"/>
</dbReference>
<keyword evidence="7" id="KW-1133">Transmembrane helix</keyword>
<evidence type="ECO:0000256" key="4">
    <source>
        <dbReference type="ARBA" id="ARBA00022982"/>
    </source>
</evidence>
<name>A0A2S2DKR1_9BURK</name>
<dbReference type="PRINTS" id="PR00605">
    <property type="entry name" value="CYTCHROMECIC"/>
</dbReference>
<dbReference type="AlphaFoldDB" id="A0A2S2DKR1"/>
<protein>
    <recommendedName>
        <fullName evidence="8">Cytochrome c domain-containing protein</fullName>
    </recommendedName>
</protein>
<keyword evidence="7" id="KW-0472">Membrane</keyword>
<reference evidence="9 10" key="1">
    <citation type="submission" date="2018-05" db="EMBL/GenBank/DDBJ databases">
        <title>Complete genome sequence of Massilia oculi sp. nov. CCUG 43427T (=DSM 26321T), the type strain of M. oculi, and comparison with genome sequences of other Massilia strains.</title>
        <authorList>
            <person name="Zhu B."/>
        </authorList>
    </citation>
    <scope>NUCLEOTIDE SEQUENCE [LARGE SCALE GENOMIC DNA]</scope>
    <source>
        <strain evidence="9 10">CCUG 43427</strain>
    </source>
</reference>
<evidence type="ECO:0000313" key="10">
    <source>
        <dbReference type="Proteomes" id="UP000245820"/>
    </source>
</evidence>
<dbReference type="Proteomes" id="UP000245820">
    <property type="component" value="Chromosome"/>
</dbReference>
<dbReference type="RefSeq" id="WP_109346235.1">
    <property type="nucleotide sequence ID" value="NZ_CP029343.1"/>
</dbReference>
<evidence type="ECO:0000256" key="6">
    <source>
        <dbReference type="PROSITE-ProRule" id="PRU00433"/>
    </source>
</evidence>
<accession>A0A2S2DKR1</accession>
<keyword evidence="2 6" id="KW-0349">Heme</keyword>
<dbReference type="GO" id="GO:0009055">
    <property type="term" value="F:electron transfer activity"/>
    <property type="evidence" value="ECO:0007669"/>
    <property type="project" value="InterPro"/>
</dbReference>
<keyword evidence="10" id="KW-1185">Reference proteome</keyword>
<dbReference type="KEGG" id="mtim:DIR46_16725"/>
<keyword evidence="5 6" id="KW-0408">Iron</keyword>
<dbReference type="GO" id="GO:0020037">
    <property type="term" value="F:heme binding"/>
    <property type="evidence" value="ECO:0007669"/>
    <property type="project" value="InterPro"/>
</dbReference>
<dbReference type="SUPFAM" id="SSF46626">
    <property type="entry name" value="Cytochrome c"/>
    <property type="match status" value="1"/>
</dbReference>
<evidence type="ECO:0000256" key="7">
    <source>
        <dbReference type="SAM" id="Phobius"/>
    </source>
</evidence>
<keyword evidence="4" id="KW-0249">Electron transport</keyword>
<evidence type="ECO:0000256" key="2">
    <source>
        <dbReference type="ARBA" id="ARBA00022617"/>
    </source>
</evidence>
<dbReference type="InterPro" id="IPR009056">
    <property type="entry name" value="Cyt_c-like_dom"/>
</dbReference>
<proteinExistence type="predicted"/>
<evidence type="ECO:0000259" key="8">
    <source>
        <dbReference type="PROSITE" id="PS51007"/>
    </source>
</evidence>
<feature type="transmembrane region" description="Helical" evidence="7">
    <location>
        <begin position="12"/>
        <end position="32"/>
    </location>
</feature>
<dbReference type="InterPro" id="IPR036909">
    <property type="entry name" value="Cyt_c-like_dom_sf"/>
</dbReference>
<dbReference type="PROSITE" id="PS51007">
    <property type="entry name" value="CYTC"/>
    <property type="match status" value="1"/>
</dbReference>
<organism evidence="9 10">
    <name type="scientific">Massilia oculi</name>
    <dbReference type="NCBI Taxonomy" id="945844"/>
    <lineage>
        <taxon>Bacteria</taxon>
        <taxon>Pseudomonadati</taxon>
        <taxon>Pseudomonadota</taxon>
        <taxon>Betaproteobacteria</taxon>
        <taxon>Burkholderiales</taxon>
        <taxon>Oxalobacteraceae</taxon>
        <taxon>Telluria group</taxon>
        <taxon>Massilia</taxon>
    </lineage>
</organism>
<feature type="domain" description="Cytochrome c" evidence="8">
    <location>
        <begin position="78"/>
        <end position="164"/>
    </location>
</feature>
<keyword evidence="3 6" id="KW-0479">Metal-binding</keyword>
<evidence type="ECO:0000313" key="9">
    <source>
        <dbReference type="EMBL" id="AWL05908.1"/>
    </source>
</evidence>
<evidence type="ECO:0000256" key="3">
    <source>
        <dbReference type="ARBA" id="ARBA00022723"/>
    </source>
</evidence>